<name>A0A931AFW0_9ACTN</name>
<evidence type="ECO:0000313" key="1">
    <source>
        <dbReference type="EMBL" id="MBF8191951.1"/>
    </source>
</evidence>
<dbReference type="Gene3D" id="3.30.1330.110">
    <property type="entry name" value="BB2672"/>
    <property type="match status" value="1"/>
</dbReference>
<protein>
    <submittedName>
        <fullName evidence="1">Amino acid synthesis family protein</fullName>
    </submittedName>
</protein>
<reference evidence="1" key="1">
    <citation type="submission" date="2020-11" db="EMBL/GenBank/DDBJ databases">
        <title>Whole-genome analyses of Nonomuraea sp. K274.</title>
        <authorList>
            <person name="Veyisoglu A."/>
        </authorList>
    </citation>
    <scope>NUCLEOTIDE SEQUENCE</scope>
    <source>
        <strain evidence="1">K274</strain>
    </source>
</reference>
<dbReference type="SUPFAM" id="SSF160519">
    <property type="entry name" value="BB2672-like"/>
    <property type="match status" value="1"/>
</dbReference>
<dbReference type="RefSeq" id="WP_195900858.1">
    <property type="nucleotide sequence ID" value="NZ_JADOGI010000185.1"/>
</dbReference>
<accession>A0A931AFW0</accession>
<dbReference type="InterPro" id="IPR035936">
    <property type="entry name" value="BB2672"/>
</dbReference>
<dbReference type="EMBL" id="JADOGI010000185">
    <property type="protein sequence ID" value="MBF8191951.1"/>
    <property type="molecule type" value="Genomic_DNA"/>
</dbReference>
<comment type="caution">
    <text evidence="1">The sequence shown here is derived from an EMBL/GenBank/DDBJ whole genome shotgun (WGS) entry which is preliminary data.</text>
</comment>
<dbReference type="AlphaFoldDB" id="A0A931AFW0"/>
<sequence length="189" mass="19809">MELQVRKWLTAVEQIAHDGGPRVDPPLRKAAVVAVIRNPYAGRWSEDLADLVDPSGDLAAELVARCREAIGAEVESCGKGAIVGVAGEQEHGVACLTTPFGDALRDGIGGTTWVTSNTKVAAAGTAIDIPLAYKQALFVREFYDTVTVSVPDGPRPDEIAVIVAMAGRGRVHNRLGGLAKADAKGDGLR</sequence>
<organism evidence="1 2">
    <name type="scientific">Nonomuraea cypriaca</name>
    <dbReference type="NCBI Taxonomy" id="1187855"/>
    <lineage>
        <taxon>Bacteria</taxon>
        <taxon>Bacillati</taxon>
        <taxon>Actinomycetota</taxon>
        <taxon>Actinomycetes</taxon>
        <taxon>Streptosporangiales</taxon>
        <taxon>Streptosporangiaceae</taxon>
        <taxon>Nonomuraea</taxon>
    </lineage>
</organism>
<dbReference type="Pfam" id="PF06684">
    <property type="entry name" value="AA_synth"/>
    <property type="match status" value="1"/>
</dbReference>
<gene>
    <name evidence="1" type="ORF">ITP53_40980</name>
</gene>
<dbReference type="InterPro" id="IPR009569">
    <property type="entry name" value="AA_synth_put"/>
</dbReference>
<dbReference type="Proteomes" id="UP000605361">
    <property type="component" value="Unassembled WGS sequence"/>
</dbReference>
<evidence type="ECO:0000313" key="2">
    <source>
        <dbReference type="Proteomes" id="UP000605361"/>
    </source>
</evidence>
<proteinExistence type="predicted"/>
<keyword evidence="2" id="KW-1185">Reference proteome</keyword>